<gene>
    <name evidence="1" type="ORF">K239x_06320</name>
</gene>
<organism evidence="1 2">
    <name type="scientific">Stieleria marina</name>
    <dbReference type="NCBI Taxonomy" id="1930275"/>
    <lineage>
        <taxon>Bacteria</taxon>
        <taxon>Pseudomonadati</taxon>
        <taxon>Planctomycetota</taxon>
        <taxon>Planctomycetia</taxon>
        <taxon>Pirellulales</taxon>
        <taxon>Pirellulaceae</taxon>
        <taxon>Stieleria</taxon>
    </lineage>
</organism>
<reference evidence="1 2" key="1">
    <citation type="submission" date="2019-02" db="EMBL/GenBank/DDBJ databases">
        <title>Deep-cultivation of Planctomycetes and their phenomic and genomic characterization uncovers novel biology.</title>
        <authorList>
            <person name="Wiegand S."/>
            <person name="Jogler M."/>
            <person name="Boedeker C."/>
            <person name="Pinto D."/>
            <person name="Vollmers J."/>
            <person name="Rivas-Marin E."/>
            <person name="Kohn T."/>
            <person name="Peeters S.H."/>
            <person name="Heuer A."/>
            <person name="Rast P."/>
            <person name="Oberbeckmann S."/>
            <person name="Bunk B."/>
            <person name="Jeske O."/>
            <person name="Meyerdierks A."/>
            <person name="Storesund J.E."/>
            <person name="Kallscheuer N."/>
            <person name="Luecker S."/>
            <person name="Lage O.M."/>
            <person name="Pohl T."/>
            <person name="Merkel B.J."/>
            <person name="Hornburger P."/>
            <person name="Mueller R.-W."/>
            <person name="Bruemmer F."/>
            <person name="Labrenz M."/>
            <person name="Spormann A.M."/>
            <person name="Op den Camp H."/>
            <person name="Overmann J."/>
            <person name="Amann R."/>
            <person name="Jetten M.S.M."/>
            <person name="Mascher T."/>
            <person name="Medema M.H."/>
            <person name="Devos D.P."/>
            <person name="Kaster A.-K."/>
            <person name="Ovreas L."/>
            <person name="Rohde M."/>
            <person name="Galperin M.Y."/>
            <person name="Jogler C."/>
        </authorList>
    </citation>
    <scope>NUCLEOTIDE SEQUENCE [LARGE SCALE GENOMIC DNA]</scope>
    <source>
        <strain evidence="1 2">K23_9</strain>
    </source>
</reference>
<dbReference type="AlphaFoldDB" id="A0A517NNI6"/>
<protein>
    <submittedName>
        <fullName evidence="1">Uncharacterized protein</fullName>
    </submittedName>
</protein>
<evidence type="ECO:0000313" key="1">
    <source>
        <dbReference type="EMBL" id="QDT08691.1"/>
    </source>
</evidence>
<keyword evidence="2" id="KW-1185">Reference proteome</keyword>
<accession>A0A517NNI6</accession>
<evidence type="ECO:0000313" key="2">
    <source>
        <dbReference type="Proteomes" id="UP000319817"/>
    </source>
</evidence>
<dbReference type="Proteomes" id="UP000319817">
    <property type="component" value="Chromosome"/>
</dbReference>
<dbReference type="EMBL" id="CP036526">
    <property type="protein sequence ID" value="QDT08691.1"/>
    <property type="molecule type" value="Genomic_DNA"/>
</dbReference>
<name>A0A517NNI6_9BACT</name>
<proteinExistence type="predicted"/>
<sequence length="78" mass="8442">MTLLIGGFVRECLLKQSRERNLLPATFYSGAETCAMSNDIAPTTPDGYVLRSWEQTMGLFRQPVSLIAAIGSTFGAAV</sequence>